<reference evidence="19 20" key="1">
    <citation type="submission" date="2016-10" db="EMBL/GenBank/DDBJ databases">
        <authorList>
            <person name="de Groot N.N."/>
        </authorList>
    </citation>
    <scope>NUCLEOTIDE SEQUENCE [LARGE SCALE GENOMIC DNA]</scope>
    <source>
        <strain evidence="19 20">CGMCC 4.1877</strain>
    </source>
</reference>
<feature type="site" description="Important for serine binding" evidence="15">
    <location>
        <position position="375"/>
    </location>
</feature>
<evidence type="ECO:0000256" key="9">
    <source>
        <dbReference type="ARBA" id="ARBA00022917"/>
    </source>
</evidence>
<evidence type="ECO:0000313" key="19">
    <source>
        <dbReference type="EMBL" id="SFM94189.1"/>
    </source>
</evidence>
<dbReference type="GO" id="GO:0005737">
    <property type="term" value="C:cytoplasm"/>
    <property type="evidence" value="ECO:0007669"/>
    <property type="project" value="UniProtKB-SubCell"/>
</dbReference>
<dbReference type="PROSITE" id="PS50862">
    <property type="entry name" value="AA_TRNA_LIGASE_II"/>
    <property type="match status" value="1"/>
</dbReference>
<evidence type="ECO:0000256" key="1">
    <source>
        <dbReference type="ARBA" id="ARBA00004496"/>
    </source>
</evidence>
<feature type="domain" description="Aminoacyl-transfer RNA synthetases class-II family profile" evidence="18">
    <location>
        <begin position="130"/>
        <end position="399"/>
    </location>
</feature>
<evidence type="ECO:0000256" key="6">
    <source>
        <dbReference type="ARBA" id="ARBA00022598"/>
    </source>
</evidence>
<proteinExistence type="inferred from homology"/>
<keyword evidence="6" id="KW-0436">Ligase</keyword>
<dbReference type="InterPro" id="IPR042103">
    <property type="entry name" value="SerRS_1_N_sf"/>
</dbReference>
<dbReference type="GO" id="GO:0004828">
    <property type="term" value="F:serine-tRNA ligase activity"/>
    <property type="evidence" value="ECO:0007669"/>
    <property type="project" value="UniProtKB-UniRule"/>
</dbReference>
<evidence type="ECO:0000256" key="11">
    <source>
        <dbReference type="ARBA" id="ARBA00039158"/>
    </source>
</evidence>
<dbReference type="InterPro" id="IPR015866">
    <property type="entry name" value="Ser-tRNA-synth_1_N"/>
</dbReference>
<evidence type="ECO:0000256" key="4">
    <source>
        <dbReference type="ARBA" id="ARBA00012840"/>
    </source>
</evidence>
<comment type="pathway">
    <text evidence="2">Aminoacyl-tRNA biosynthesis; selenocysteinyl-tRNA(Sec) biosynthesis; L-seryl-tRNA(Sec) from L-serine and tRNA(Sec): step 1/1.</text>
</comment>
<comment type="catalytic activity">
    <reaction evidence="13">
        <text>tRNA(Ser) + L-serine + ATP = L-seryl-tRNA(Ser) + AMP + diphosphate + H(+)</text>
        <dbReference type="Rhea" id="RHEA:12292"/>
        <dbReference type="Rhea" id="RHEA-COMP:9669"/>
        <dbReference type="Rhea" id="RHEA-COMP:9703"/>
        <dbReference type="ChEBI" id="CHEBI:15378"/>
        <dbReference type="ChEBI" id="CHEBI:30616"/>
        <dbReference type="ChEBI" id="CHEBI:33019"/>
        <dbReference type="ChEBI" id="CHEBI:33384"/>
        <dbReference type="ChEBI" id="CHEBI:78442"/>
        <dbReference type="ChEBI" id="CHEBI:78533"/>
        <dbReference type="ChEBI" id="CHEBI:456215"/>
        <dbReference type="EC" id="6.1.1.11"/>
    </reaction>
</comment>
<evidence type="ECO:0000256" key="7">
    <source>
        <dbReference type="ARBA" id="ARBA00022741"/>
    </source>
</evidence>
<evidence type="ECO:0000256" key="8">
    <source>
        <dbReference type="ARBA" id="ARBA00022840"/>
    </source>
</evidence>
<dbReference type="InterPro" id="IPR033729">
    <property type="entry name" value="SerRS_core"/>
</dbReference>
<dbReference type="OrthoDB" id="9804647at2"/>
<evidence type="ECO:0000256" key="3">
    <source>
        <dbReference type="ARBA" id="ARBA00010728"/>
    </source>
</evidence>
<dbReference type="Gene3D" id="1.10.287.40">
    <property type="entry name" value="Serine-tRNA synthetase, tRNA binding domain"/>
    <property type="match status" value="1"/>
</dbReference>
<dbReference type="InterPro" id="IPR002314">
    <property type="entry name" value="aa-tRNA-synt_IIb"/>
</dbReference>
<name>A0A1I4UYX5_PSUAM</name>
<accession>A0A1I4UYX5</accession>
<dbReference type="InterPro" id="IPR006195">
    <property type="entry name" value="aa-tRNA-synth_II"/>
</dbReference>
<keyword evidence="10 19" id="KW-0030">Aminoacyl-tRNA synthetase</keyword>
<keyword evidence="9" id="KW-0648">Protein biosynthesis</keyword>
<feature type="region of interest" description="Disordered" evidence="17">
    <location>
        <begin position="44"/>
        <end position="65"/>
    </location>
</feature>
<dbReference type="Pfam" id="PF02403">
    <property type="entry name" value="Seryl_tRNA_N"/>
    <property type="match status" value="1"/>
</dbReference>
<dbReference type="Gene3D" id="3.30.930.10">
    <property type="entry name" value="Bira Bifunctional Protein, Domain 2"/>
    <property type="match status" value="1"/>
</dbReference>
<dbReference type="EMBL" id="FOUY01000005">
    <property type="protein sequence ID" value="SFM94189.1"/>
    <property type="molecule type" value="Genomic_DNA"/>
</dbReference>
<evidence type="ECO:0000313" key="20">
    <source>
        <dbReference type="Proteomes" id="UP000199614"/>
    </source>
</evidence>
<dbReference type="AlphaFoldDB" id="A0A1I4UYX5"/>
<dbReference type="GO" id="GO:0005524">
    <property type="term" value="F:ATP binding"/>
    <property type="evidence" value="ECO:0007669"/>
    <property type="project" value="UniProtKB-KW"/>
</dbReference>
<dbReference type="SUPFAM" id="SSF55681">
    <property type="entry name" value="Class II aaRS and biotin synthetases"/>
    <property type="match status" value="1"/>
</dbReference>
<evidence type="ECO:0000256" key="10">
    <source>
        <dbReference type="ARBA" id="ARBA00023146"/>
    </source>
</evidence>
<evidence type="ECO:0000256" key="12">
    <source>
        <dbReference type="ARBA" id="ARBA00047929"/>
    </source>
</evidence>
<feature type="binding site" evidence="16">
    <location>
        <begin position="339"/>
        <end position="342"/>
    </location>
    <ligand>
        <name>ATP</name>
        <dbReference type="ChEBI" id="CHEBI:30616"/>
    </ligand>
</feature>
<feature type="binding site" evidence="15">
    <location>
        <position position="252"/>
    </location>
    <ligand>
        <name>L-serine</name>
        <dbReference type="ChEBI" id="CHEBI:33384"/>
    </ligand>
</feature>
<evidence type="ECO:0000259" key="18">
    <source>
        <dbReference type="PROSITE" id="PS50862"/>
    </source>
</evidence>
<sequence>MIDLKAARQDPDRFRTALSRRGASADFDALLEVDVRWRELTDRVGGLRAAQKQRPKGKPTPEQVEQFKKEKEELRAAEEELAAAEAERAELLGRIPNLPDPTAADGMAEEDAVTVRTWGEPPAFDFEPRDHLDLASSTGRVDMVRGARLSGSRFAYRFGDVAMLEMALFRFVMDKLVGEGFVPVLGPVLANEKAMYGTGFLPTEESNLYQLERDDLYLTGTSEVALAGIHMDEIVDLEALPARYVAFSTNFRREAGAAGKDTKGMFRVHQFDKVEMYVYCLPEHSADVHEQLLAHEESIVQELGLPYRVQNIAVGDLGNPAAKKYDIEAWFPVQQRYREITSCSNTTDYQARRLNIRFRREANAPTANVHTLNGTGATARAMLAIMENFQDADGTVAVPAALQRHGAPATVGAPPA</sequence>
<evidence type="ECO:0000256" key="13">
    <source>
        <dbReference type="ARBA" id="ARBA00048823"/>
    </source>
</evidence>
<protein>
    <recommendedName>
        <fullName evidence="11 14">Serine--tRNA ligase</fullName>
        <ecNumber evidence="4 14">6.1.1.11</ecNumber>
    </recommendedName>
</protein>
<dbReference type="CDD" id="cd00770">
    <property type="entry name" value="SerRS_core"/>
    <property type="match status" value="1"/>
</dbReference>
<dbReference type="InterPro" id="IPR010978">
    <property type="entry name" value="tRNA-bd_arm"/>
</dbReference>
<evidence type="ECO:0000256" key="5">
    <source>
        <dbReference type="ARBA" id="ARBA00022490"/>
    </source>
</evidence>
<dbReference type="NCBIfam" id="TIGR00414">
    <property type="entry name" value="serS"/>
    <property type="match status" value="1"/>
</dbReference>
<organism evidence="19 20">
    <name type="scientific">Pseudonocardia ammonioxydans</name>
    <dbReference type="NCBI Taxonomy" id="260086"/>
    <lineage>
        <taxon>Bacteria</taxon>
        <taxon>Bacillati</taxon>
        <taxon>Actinomycetota</taxon>
        <taxon>Actinomycetes</taxon>
        <taxon>Pseudonocardiales</taxon>
        <taxon>Pseudonocardiaceae</taxon>
        <taxon>Pseudonocardia</taxon>
    </lineage>
</organism>
<comment type="subcellular location">
    <subcellularLocation>
        <location evidence="1">Cytoplasm</location>
    </subcellularLocation>
</comment>
<dbReference type="Pfam" id="PF00587">
    <property type="entry name" value="tRNA-synt_2b"/>
    <property type="match status" value="1"/>
</dbReference>
<feature type="binding site" evidence="15">
    <location>
        <position position="373"/>
    </location>
    <ligand>
        <name>L-serine</name>
        <dbReference type="ChEBI" id="CHEBI:33384"/>
    </ligand>
</feature>
<comment type="similarity">
    <text evidence="3">Belongs to the class-II aminoacyl-tRNA synthetase family. Type-1 seryl-tRNA synthetase subfamily.</text>
</comment>
<feature type="binding site" evidence="16">
    <location>
        <begin position="252"/>
        <end position="254"/>
    </location>
    <ligand>
        <name>ATP</name>
        <dbReference type="ChEBI" id="CHEBI:30616"/>
    </ligand>
</feature>
<dbReference type="PIRSF" id="PIRSF001529">
    <property type="entry name" value="Ser-tRNA-synth_IIa"/>
    <property type="match status" value="1"/>
</dbReference>
<dbReference type="InterPro" id="IPR002317">
    <property type="entry name" value="Ser-tRNA-ligase_type_1"/>
</dbReference>
<dbReference type="InterPro" id="IPR045864">
    <property type="entry name" value="aa-tRNA-synth_II/BPL/LPL"/>
</dbReference>
<dbReference type="EC" id="6.1.1.11" evidence="4 14"/>
<dbReference type="Proteomes" id="UP000199614">
    <property type="component" value="Unassembled WGS sequence"/>
</dbReference>
<dbReference type="PANTHER" id="PTHR43697">
    <property type="entry name" value="SERYL-TRNA SYNTHETASE"/>
    <property type="match status" value="1"/>
</dbReference>
<gene>
    <name evidence="19" type="ORF">SAMN05216207_100575</name>
</gene>
<feature type="binding site" evidence="16">
    <location>
        <begin position="268"/>
        <end position="271"/>
    </location>
    <ligand>
        <name>ATP</name>
        <dbReference type="ChEBI" id="CHEBI:30616"/>
    </ligand>
</feature>
<feature type="binding site" evidence="15">
    <location>
        <position position="221"/>
    </location>
    <ligand>
        <name>L-serine</name>
        <dbReference type="ChEBI" id="CHEBI:33384"/>
    </ligand>
</feature>
<dbReference type="SUPFAM" id="SSF46589">
    <property type="entry name" value="tRNA-binding arm"/>
    <property type="match status" value="1"/>
</dbReference>
<feature type="binding site" evidence="15">
    <location>
        <position position="275"/>
    </location>
    <ligand>
        <name>L-serine</name>
        <dbReference type="ChEBI" id="CHEBI:33384"/>
    </ligand>
</feature>
<dbReference type="PRINTS" id="PR00981">
    <property type="entry name" value="TRNASYNTHSER"/>
</dbReference>
<evidence type="ECO:0000256" key="17">
    <source>
        <dbReference type="SAM" id="MobiDB-lite"/>
    </source>
</evidence>
<dbReference type="PANTHER" id="PTHR43697:SF1">
    <property type="entry name" value="SERINE--TRNA LIGASE"/>
    <property type="match status" value="1"/>
</dbReference>
<dbReference type="GO" id="GO:0006434">
    <property type="term" value="P:seryl-tRNA aminoacylation"/>
    <property type="evidence" value="ECO:0007669"/>
    <property type="project" value="UniProtKB-UniRule"/>
</dbReference>
<keyword evidence="7" id="KW-0547">Nucleotide-binding</keyword>
<dbReference type="STRING" id="260086.SAMN05216207_100575"/>
<keyword evidence="8 16" id="KW-0067">ATP-binding</keyword>
<evidence type="ECO:0000256" key="15">
    <source>
        <dbReference type="PIRSR" id="PIRSR001529-1"/>
    </source>
</evidence>
<keyword evidence="5" id="KW-0963">Cytoplasm</keyword>
<dbReference type="RefSeq" id="WP_093338939.1">
    <property type="nucleotide sequence ID" value="NZ_FOUY01000005.1"/>
</dbReference>
<keyword evidence="20" id="KW-1185">Reference proteome</keyword>
<evidence type="ECO:0000256" key="16">
    <source>
        <dbReference type="PIRSR" id="PIRSR001529-2"/>
    </source>
</evidence>
<comment type="catalytic activity">
    <reaction evidence="12">
        <text>tRNA(Sec) + L-serine + ATP = L-seryl-tRNA(Sec) + AMP + diphosphate + H(+)</text>
        <dbReference type="Rhea" id="RHEA:42580"/>
        <dbReference type="Rhea" id="RHEA-COMP:9742"/>
        <dbReference type="Rhea" id="RHEA-COMP:10128"/>
        <dbReference type="ChEBI" id="CHEBI:15378"/>
        <dbReference type="ChEBI" id="CHEBI:30616"/>
        <dbReference type="ChEBI" id="CHEBI:33019"/>
        <dbReference type="ChEBI" id="CHEBI:33384"/>
        <dbReference type="ChEBI" id="CHEBI:78442"/>
        <dbReference type="ChEBI" id="CHEBI:78533"/>
        <dbReference type="ChEBI" id="CHEBI:456215"/>
        <dbReference type="EC" id="6.1.1.11"/>
    </reaction>
</comment>
<evidence type="ECO:0000256" key="14">
    <source>
        <dbReference type="NCBIfam" id="TIGR00414"/>
    </source>
</evidence>
<evidence type="ECO:0000256" key="2">
    <source>
        <dbReference type="ARBA" id="ARBA00005045"/>
    </source>
</evidence>